<dbReference type="Gene3D" id="3.40.50.720">
    <property type="entry name" value="NAD(P)-binding Rossmann-like Domain"/>
    <property type="match status" value="1"/>
</dbReference>
<comment type="caution">
    <text evidence="3">The sequence shown here is derived from an EMBL/GenBank/DDBJ whole genome shotgun (WGS) entry which is preliminary data.</text>
</comment>
<feature type="domain" description="THIF-type NAD/FAD binding fold" evidence="2">
    <location>
        <begin position="14"/>
        <end position="256"/>
    </location>
</feature>
<keyword evidence="1" id="KW-0472">Membrane</keyword>
<dbReference type="GO" id="GO:0061504">
    <property type="term" value="P:cyclic threonylcarbamoyladenosine biosynthetic process"/>
    <property type="evidence" value="ECO:0007669"/>
    <property type="project" value="TreeGrafter"/>
</dbReference>
<keyword evidence="1" id="KW-0812">Transmembrane</keyword>
<dbReference type="GO" id="GO:0061503">
    <property type="term" value="F:tRNA threonylcarbamoyladenosine dehydratase"/>
    <property type="evidence" value="ECO:0007669"/>
    <property type="project" value="TreeGrafter"/>
</dbReference>
<proteinExistence type="predicted"/>
<evidence type="ECO:0000313" key="3">
    <source>
        <dbReference type="EMBL" id="HFK98624.1"/>
    </source>
</evidence>
<dbReference type="InterPro" id="IPR000594">
    <property type="entry name" value="ThiF_NAD_FAD-bd"/>
</dbReference>
<dbReference type="PANTHER" id="PTHR43267:SF3">
    <property type="entry name" value="THIF PROTEIN"/>
    <property type="match status" value="1"/>
</dbReference>
<feature type="transmembrane region" description="Helical" evidence="1">
    <location>
        <begin position="29"/>
        <end position="52"/>
    </location>
</feature>
<dbReference type="SUPFAM" id="SSF69572">
    <property type="entry name" value="Activating enzymes of the ubiquitin-like proteins"/>
    <property type="match status" value="1"/>
</dbReference>
<name>A0A831ZTY9_9BACT</name>
<keyword evidence="3" id="KW-0548">Nucleotidyltransferase</keyword>
<dbReference type="PANTHER" id="PTHR43267">
    <property type="entry name" value="TRNA THREONYLCARBAMOYLADENOSINE DEHYDRATASE"/>
    <property type="match status" value="1"/>
</dbReference>
<dbReference type="GO" id="GO:0016779">
    <property type="term" value="F:nucleotidyltransferase activity"/>
    <property type="evidence" value="ECO:0007669"/>
    <property type="project" value="UniProtKB-KW"/>
</dbReference>
<dbReference type="AlphaFoldDB" id="A0A831ZTY9"/>
<evidence type="ECO:0000259" key="2">
    <source>
        <dbReference type="Pfam" id="PF00899"/>
    </source>
</evidence>
<dbReference type="GO" id="GO:0008641">
    <property type="term" value="F:ubiquitin-like modifier activating enzyme activity"/>
    <property type="evidence" value="ECO:0007669"/>
    <property type="project" value="InterPro"/>
</dbReference>
<accession>A0A831ZTY9</accession>
<evidence type="ECO:0000256" key="1">
    <source>
        <dbReference type="SAM" id="Phobius"/>
    </source>
</evidence>
<keyword evidence="1" id="KW-1133">Transmembrane helix</keyword>
<organism evidence="3">
    <name type="scientific">Desulfacinum infernum</name>
    <dbReference type="NCBI Taxonomy" id="35837"/>
    <lineage>
        <taxon>Bacteria</taxon>
        <taxon>Pseudomonadati</taxon>
        <taxon>Thermodesulfobacteriota</taxon>
        <taxon>Syntrophobacteria</taxon>
        <taxon>Syntrophobacterales</taxon>
        <taxon>Syntrophobacteraceae</taxon>
        <taxon>Desulfacinum</taxon>
    </lineage>
</organism>
<sequence>MNESQYVSAMLERTYRAFDRAEVERIRNMTWAVAGLGGVGAITVELLARWGVKCFRLLDMDRYEPSNLNRQLFATSKTLGRWKVDVAAERIREINPFAEIEMQIAERVNNDNVDPFVHGAGMLVQNADYPSAKLFYLAARRHRVPLVNGYATVTGGRVQVFDYRTSTCTTFLDEWWQRLKFGRRKPLTSYDPEELAGFDRENVHATAPSINFVTNLVGCLIVAEAVKLLTGKGRSVVYPYYLEFDVFQWRWRKRHVYSPWNPINWAALFKTLEKQYPSQRAAQNQKKA</sequence>
<dbReference type="Pfam" id="PF00899">
    <property type="entry name" value="ThiF"/>
    <property type="match status" value="1"/>
</dbReference>
<dbReference type="InterPro" id="IPR045886">
    <property type="entry name" value="ThiF/MoeB/HesA"/>
</dbReference>
<gene>
    <name evidence="3" type="ORF">ENS06_15025</name>
</gene>
<reference evidence="3" key="1">
    <citation type="journal article" date="2020" name="mSystems">
        <title>Genome- and Community-Level Interaction Insights into Carbon Utilization and Element Cycling Functions of Hydrothermarchaeota in Hydrothermal Sediment.</title>
        <authorList>
            <person name="Zhou Z."/>
            <person name="Liu Y."/>
            <person name="Xu W."/>
            <person name="Pan J."/>
            <person name="Luo Z.H."/>
            <person name="Li M."/>
        </authorList>
    </citation>
    <scope>NUCLEOTIDE SEQUENCE [LARGE SCALE GENOMIC DNA]</scope>
    <source>
        <strain evidence="3">SpSt-456</strain>
    </source>
</reference>
<protein>
    <submittedName>
        <fullName evidence="3">ThiF family adenylyltransferase</fullName>
    </submittedName>
</protein>
<dbReference type="InterPro" id="IPR035985">
    <property type="entry name" value="Ubiquitin-activating_enz"/>
</dbReference>
<keyword evidence="3" id="KW-0808">Transferase</keyword>
<dbReference type="EMBL" id="DSTK01000041">
    <property type="protein sequence ID" value="HFK98624.1"/>
    <property type="molecule type" value="Genomic_DNA"/>
</dbReference>